<accession>A0A8S5L551</accession>
<proteinExistence type="predicted"/>
<keyword evidence="3" id="KW-1185">Reference proteome</keyword>
<organism evidence="2 3">
    <name type="scientific">ssRNA phage SRR5466727_8</name>
    <dbReference type="NCBI Taxonomy" id="2786437"/>
    <lineage>
        <taxon>Viruses</taxon>
        <taxon>Riboviria</taxon>
        <taxon>Orthornavirae</taxon>
        <taxon>Lenarviricota</taxon>
        <taxon>Leviviricetes</taxon>
        <taxon>Timlovirales</taxon>
        <taxon>Steitzviridae</taxon>
        <taxon>Berdovirus</taxon>
        <taxon>Berdovirus luticola</taxon>
    </lineage>
</organism>
<name>A0A8S5L551_9VIRU</name>
<dbReference type="RefSeq" id="YP_010770459.1">
    <property type="nucleotide sequence ID" value="NC_074275.1"/>
</dbReference>
<dbReference type="Proteomes" id="UP000681578">
    <property type="component" value="Segment"/>
</dbReference>
<evidence type="ECO:0000313" key="3">
    <source>
        <dbReference type="Proteomes" id="UP000681578"/>
    </source>
</evidence>
<feature type="transmembrane region" description="Helical" evidence="1">
    <location>
        <begin position="6"/>
        <end position="28"/>
    </location>
</feature>
<dbReference type="EMBL" id="BK014108">
    <property type="protein sequence ID" value="DAD52455.1"/>
    <property type="molecule type" value="Genomic_RNA"/>
</dbReference>
<dbReference type="KEGG" id="vg:80399788"/>
<reference evidence="2" key="1">
    <citation type="submission" date="2020-09" db="EMBL/GenBank/DDBJ databases">
        <title>Leviviricetes taxonomy.</title>
        <authorList>
            <person name="Stockdale S.R."/>
            <person name="Callanan J."/>
            <person name="Adriaenssens E.M."/>
            <person name="Kuhn J.H."/>
            <person name="Rumnieks J."/>
            <person name="Shkoporov A."/>
            <person name="Draper L.A."/>
            <person name="Ross P."/>
            <person name="Hill C."/>
        </authorList>
    </citation>
    <scope>NUCLEOTIDE SEQUENCE</scope>
</reference>
<sequence length="43" mass="4609">MIDANTVSLGTLLLVAMTAQGLTLIGWLRPTDRNVGSRGKRVL</sequence>
<evidence type="ECO:0000313" key="2">
    <source>
        <dbReference type="EMBL" id="DAD52455.1"/>
    </source>
</evidence>
<dbReference type="GeneID" id="80399788"/>
<gene>
    <name evidence="2" type="primary">SRR5466727_8_3</name>
</gene>
<evidence type="ECO:0000256" key="1">
    <source>
        <dbReference type="SAM" id="Phobius"/>
    </source>
</evidence>
<protein>
    <submittedName>
        <fullName evidence="2">Uncharacterized protein</fullName>
    </submittedName>
</protein>
<keyword evidence="1" id="KW-0812">Transmembrane</keyword>
<keyword evidence="1" id="KW-0472">Membrane</keyword>
<keyword evidence="1" id="KW-1133">Transmembrane helix</keyword>